<dbReference type="Proteomes" id="UP000009168">
    <property type="component" value="Unassembled WGS sequence"/>
</dbReference>
<name>Q22DI0_TETTS</name>
<reference evidence="2" key="1">
    <citation type="journal article" date="2006" name="PLoS Biol.">
        <title>Macronuclear genome sequence of the ciliate Tetrahymena thermophila, a model eukaryote.</title>
        <authorList>
            <person name="Eisen J.A."/>
            <person name="Coyne R.S."/>
            <person name="Wu M."/>
            <person name="Wu D."/>
            <person name="Thiagarajan M."/>
            <person name="Wortman J.R."/>
            <person name="Badger J.H."/>
            <person name="Ren Q."/>
            <person name="Amedeo P."/>
            <person name="Jones K.M."/>
            <person name="Tallon L.J."/>
            <person name="Delcher A.L."/>
            <person name="Salzberg S.L."/>
            <person name="Silva J.C."/>
            <person name="Haas B.J."/>
            <person name="Majoros W.H."/>
            <person name="Farzad M."/>
            <person name="Carlton J.M."/>
            <person name="Smith R.K. Jr."/>
            <person name="Garg J."/>
            <person name="Pearlman R.E."/>
            <person name="Karrer K.M."/>
            <person name="Sun L."/>
            <person name="Manning G."/>
            <person name="Elde N.C."/>
            <person name="Turkewitz A.P."/>
            <person name="Asai D.J."/>
            <person name="Wilkes D.E."/>
            <person name="Wang Y."/>
            <person name="Cai H."/>
            <person name="Collins K."/>
            <person name="Stewart B.A."/>
            <person name="Lee S.R."/>
            <person name="Wilamowska K."/>
            <person name="Weinberg Z."/>
            <person name="Ruzzo W.L."/>
            <person name="Wloga D."/>
            <person name="Gaertig J."/>
            <person name="Frankel J."/>
            <person name="Tsao C.-C."/>
            <person name="Gorovsky M.A."/>
            <person name="Keeling P.J."/>
            <person name="Waller R.F."/>
            <person name="Patron N.J."/>
            <person name="Cherry J.M."/>
            <person name="Stover N.A."/>
            <person name="Krieger C.J."/>
            <person name="del Toro C."/>
            <person name="Ryder H.F."/>
            <person name="Williamson S.C."/>
            <person name="Barbeau R.A."/>
            <person name="Hamilton E.P."/>
            <person name="Orias E."/>
        </authorList>
    </citation>
    <scope>NUCLEOTIDE SEQUENCE [LARGE SCALE GENOMIC DNA]</scope>
    <source>
        <strain evidence="2">SB210</strain>
    </source>
</reference>
<dbReference type="InParanoid" id="Q22DI0"/>
<evidence type="ECO:0000313" key="2">
    <source>
        <dbReference type="Proteomes" id="UP000009168"/>
    </source>
</evidence>
<protein>
    <submittedName>
        <fullName evidence="1">Uncharacterized protein</fullName>
    </submittedName>
</protein>
<dbReference type="GeneID" id="7834619"/>
<dbReference type="HOGENOM" id="CLU_3018530_0_0_1"/>
<organism evidence="1 2">
    <name type="scientific">Tetrahymena thermophila (strain SB210)</name>
    <dbReference type="NCBI Taxonomy" id="312017"/>
    <lineage>
        <taxon>Eukaryota</taxon>
        <taxon>Sar</taxon>
        <taxon>Alveolata</taxon>
        <taxon>Ciliophora</taxon>
        <taxon>Intramacronucleata</taxon>
        <taxon>Oligohymenophorea</taxon>
        <taxon>Hymenostomatida</taxon>
        <taxon>Tetrahymenina</taxon>
        <taxon>Tetrahymenidae</taxon>
        <taxon>Tetrahymena</taxon>
    </lineage>
</organism>
<dbReference type="RefSeq" id="XP_001031041.1">
    <property type="nucleotide sequence ID" value="XM_001031041.1"/>
</dbReference>
<sequence length="56" mass="6497">MNLILQSQTSELKKSISQIYSIHSFINQLTHTSRKNTFIQLASKKQELIDSFTDQL</sequence>
<accession>Q22DI0</accession>
<dbReference type="EMBL" id="GG662797">
    <property type="protein sequence ID" value="EAR83378.1"/>
    <property type="molecule type" value="Genomic_DNA"/>
</dbReference>
<proteinExistence type="predicted"/>
<keyword evidence="2" id="KW-1185">Reference proteome</keyword>
<evidence type="ECO:0000313" key="1">
    <source>
        <dbReference type="EMBL" id="EAR83378.1"/>
    </source>
</evidence>
<dbReference type="AlphaFoldDB" id="Q22DI0"/>
<gene>
    <name evidence="1" type="ORF">TTHERM_00943000</name>
</gene>
<dbReference type="KEGG" id="tet:TTHERM_00943000"/>